<dbReference type="EMBL" id="JABCRI010000002">
    <property type="protein sequence ID" value="KAF8410744.1"/>
    <property type="molecule type" value="Genomic_DNA"/>
</dbReference>
<feature type="signal peptide" evidence="1">
    <location>
        <begin position="1"/>
        <end position="28"/>
    </location>
</feature>
<name>A0A834ZMX0_TETSI</name>
<dbReference type="AlphaFoldDB" id="A0A834ZMX0"/>
<gene>
    <name evidence="2" type="ORF">HHK36_003281</name>
</gene>
<accession>A0A834ZMX0</accession>
<evidence type="ECO:0000313" key="2">
    <source>
        <dbReference type="EMBL" id="KAF8410744.1"/>
    </source>
</evidence>
<proteinExistence type="predicted"/>
<reference evidence="2 3" key="1">
    <citation type="submission" date="2020-04" db="EMBL/GenBank/DDBJ databases">
        <title>Plant Genome Project.</title>
        <authorList>
            <person name="Zhang R.-G."/>
        </authorList>
    </citation>
    <scope>NUCLEOTIDE SEQUENCE [LARGE SCALE GENOMIC DNA]</scope>
    <source>
        <strain evidence="2">YNK0</strain>
        <tissue evidence="2">Leaf</tissue>
    </source>
</reference>
<comment type="caution">
    <text evidence="2">The sequence shown here is derived from an EMBL/GenBank/DDBJ whole genome shotgun (WGS) entry which is preliminary data.</text>
</comment>
<organism evidence="2 3">
    <name type="scientific">Tetracentron sinense</name>
    <name type="common">Spur-leaf</name>
    <dbReference type="NCBI Taxonomy" id="13715"/>
    <lineage>
        <taxon>Eukaryota</taxon>
        <taxon>Viridiplantae</taxon>
        <taxon>Streptophyta</taxon>
        <taxon>Embryophyta</taxon>
        <taxon>Tracheophyta</taxon>
        <taxon>Spermatophyta</taxon>
        <taxon>Magnoliopsida</taxon>
        <taxon>Trochodendrales</taxon>
        <taxon>Trochodendraceae</taxon>
        <taxon>Tetracentron</taxon>
    </lineage>
</organism>
<sequence length="91" mass="10495">MKRRRFESATICISIELLLFNFLHRLSAVSVVTANDMECVYKGKDIFWSSDYPGINFTATYPTGRFQIKAGKNMFITLNKPFRLHNASLLE</sequence>
<keyword evidence="1" id="KW-0732">Signal</keyword>
<feature type="chain" id="PRO_5032402593" evidence="1">
    <location>
        <begin position="29"/>
        <end position="91"/>
    </location>
</feature>
<dbReference type="Proteomes" id="UP000655225">
    <property type="component" value="Unassembled WGS sequence"/>
</dbReference>
<evidence type="ECO:0000256" key="1">
    <source>
        <dbReference type="SAM" id="SignalP"/>
    </source>
</evidence>
<keyword evidence="3" id="KW-1185">Reference proteome</keyword>
<evidence type="ECO:0000313" key="3">
    <source>
        <dbReference type="Proteomes" id="UP000655225"/>
    </source>
</evidence>
<protein>
    <submittedName>
        <fullName evidence="2">Uncharacterized protein</fullName>
    </submittedName>
</protein>